<dbReference type="RefSeq" id="XP_014564538.1">
    <property type="nucleotide sequence ID" value="XM_014709052.1"/>
</dbReference>
<dbReference type="STRING" id="1354746.A0A0B2UHE3"/>
<dbReference type="SMART" id="SM00359">
    <property type="entry name" value="PUA"/>
    <property type="match status" value="1"/>
</dbReference>
<accession>A0A0B2UHE3</accession>
<dbReference type="SUPFAM" id="SSF55120">
    <property type="entry name" value="Pseudouridine synthase"/>
    <property type="match status" value="1"/>
</dbReference>
<dbReference type="GO" id="GO:1990481">
    <property type="term" value="P:mRNA pseudouridine synthesis"/>
    <property type="evidence" value="ECO:0007669"/>
    <property type="project" value="EnsemblFungi"/>
</dbReference>
<dbReference type="Pfam" id="PF01509">
    <property type="entry name" value="TruB_N"/>
    <property type="match status" value="1"/>
</dbReference>
<dbReference type="Pfam" id="PF16198">
    <property type="entry name" value="TruB_C_2"/>
    <property type="match status" value="1"/>
</dbReference>
<dbReference type="GeneID" id="26260993"/>
<dbReference type="SUPFAM" id="SSF88697">
    <property type="entry name" value="PUA domain-like"/>
    <property type="match status" value="1"/>
</dbReference>
<dbReference type="InterPro" id="IPR004802">
    <property type="entry name" value="tRNA_PsdUridine_synth_B_fam"/>
</dbReference>
<dbReference type="NCBIfam" id="TIGR00451">
    <property type="entry name" value="unchar_dom_2"/>
    <property type="match status" value="1"/>
</dbReference>
<dbReference type="CDD" id="cd21148">
    <property type="entry name" value="PUA_Cbf5"/>
    <property type="match status" value="1"/>
</dbReference>
<keyword evidence="11" id="KW-1185">Reference proteome</keyword>
<dbReference type="CDD" id="cd02572">
    <property type="entry name" value="PseudoU_synth_hDyskerin"/>
    <property type="match status" value="1"/>
</dbReference>
<dbReference type="InterPro" id="IPR020103">
    <property type="entry name" value="PsdUridine_synth_cat_dom_sf"/>
</dbReference>
<dbReference type="InterPro" id="IPR004521">
    <property type="entry name" value="Uncharacterised_CHP00451"/>
</dbReference>
<feature type="domain" description="PUA" evidence="8">
    <location>
        <begin position="265"/>
        <end position="339"/>
    </location>
</feature>
<dbReference type="Proteomes" id="UP000031056">
    <property type="component" value="Unassembled WGS sequence"/>
</dbReference>
<comment type="catalytic activity">
    <reaction evidence="2">
        <text>uridine in snRNA = pseudouridine in snRNA</text>
        <dbReference type="Rhea" id="RHEA:51124"/>
        <dbReference type="Rhea" id="RHEA-COMP:12891"/>
        <dbReference type="Rhea" id="RHEA-COMP:12892"/>
        <dbReference type="ChEBI" id="CHEBI:65314"/>
        <dbReference type="ChEBI" id="CHEBI:65315"/>
    </reaction>
</comment>
<dbReference type="InterPro" id="IPR002478">
    <property type="entry name" value="PUA"/>
</dbReference>
<sequence length="358" mass="39973">MHEEGRFAVDEQGSEPEEANEWGPLLKDMEKMVVKTDRYTPCGRGSMPLNRSIQEYIKYGIVSLDKSANPSSHEVVTWVKGILGCEKTGHGGTLDPQVSGVLTVCIDRATRLTKSQQSLGKEYVCVIEFHGECDEQGFRNACKRLVGALFQRPPLMCAVKRELRIRNVYGIEIVEFDVERKLGLFKVSCEAGTYVRTLCTHIGIFMGCGAVMKELRRVRSGMVDESQIYTLHDLLDAMYLLNTEKSEVAIRRVIKPLETLLVGYPRIMIKDSCVNAICYGAKLSMTGVLRFDKNINVGGDVVVITTKGEAVALGVALASSPEMSIAQHGFVCKTKRVIMEKDLYPRSWGMKNEYEVIE</sequence>
<dbReference type="GO" id="GO:0009982">
    <property type="term" value="F:pseudouridine synthase activity"/>
    <property type="evidence" value="ECO:0007669"/>
    <property type="project" value="EnsemblFungi"/>
</dbReference>
<dbReference type="Pfam" id="PF08068">
    <property type="entry name" value="DKCLD"/>
    <property type="match status" value="1"/>
</dbReference>
<dbReference type="PANTHER" id="PTHR23127">
    <property type="entry name" value="CENTROMERE/MICROTUBULE BINDING PROTEIN CBF5"/>
    <property type="match status" value="1"/>
</dbReference>
<dbReference type="InterPro" id="IPR012960">
    <property type="entry name" value="Dyskerin-like"/>
</dbReference>
<keyword evidence="6" id="KW-0413">Isomerase</keyword>
<dbReference type="InterPro" id="IPR036974">
    <property type="entry name" value="PUA_sf"/>
</dbReference>
<protein>
    <recommendedName>
        <fullName evidence="5">H/ACA ribonucleoprotein complex subunit CBF5</fullName>
    </recommendedName>
    <alternativeName>
        <fullName evidence="7">H/ACA ribonucleoprotein complex subunit cbf5</fullName>
    </alternativeName>
</protein>
<evidence type="ECO:0000259" key="8">
    <source>
        <dbReference type="SMART" id="SM00359"/>
    </source>
</evidence>
<dbReference type="GO" id="GO:0031429">
    <property type="term" value="C:box H/ACA snoRNP complex"/>
    <property type="evidence" value="ECO:0007669"/>
    <property type="project" value="EnsemblFungi"/>
</dbReference>
<dbReference type="InParanoid" id="A0A0B2UHE3"/>
<dbReference type="GO" id="GO:0000454">
    <property type="term" value="P:snoRNA guided rRNA pseudouridine synthesis"/>
    <property type="evidence" value="ECO:0007669"/>
    <property type="project" value="EnsemblFungi"/>
</dbReference>
<dbReference type="HOGENOM" id="CLU_032087_3_2_1"/>
<dbReference type="NCBIfam" id="NF003280">
    <property type="entry name" value="PRK04270.1"/>
    <property type="match status" value="1"/>
</dbReference>
<dbReference type="Pfam" id="PF01472">
    <property type="entry name" value="PUA"/>
    <property type="match status" value="1"/>
</dbReference>
<dbReference type="NCBIfam" id="TIGR00425">
    <property type="entry name" value="CBF5"/>
    <property type="match status" value="1"/>
</dbReference>
<comment type="caution">
    <text evidence="10">The sequence shown here is derived from an EMBL/GenBank/DDBJ whole genome shotgun (WGS) entry which is preliminary data.</text>
</comment>
<evidence type="ECO:0000313" key="10">
    <source>
        <dbReference type="EMBL" id="KHN70496.1"/>
    </source>
</evidence>
<dbReference type="PANTHER" id="PTHR23127:SF0">
    <property type="entry name" value="H_ACA RIBONUCLEOPROTEIN COMPLEX SUBUNIT DKC1"/>
    <property type="match status" value="1"/>
</dbReference>
<evidence type="ECO:0000256" key="3">
    <source>
        <dbReference type="ARBA" id="ARBA00001896"/>
    </source>
</evidence>
<evidence type="ECO:0000256" key="1">
    <source>
        <dbReference type="ARBA" id="ARBA00001166"/>
    </source>
</evidence>
<comment type="catalytic activity">
    <reaction evidence="1">
        <text>a uridine in mRNA = a pseudouridine in mRNA</text>
        <dbReference type="Rhea" id="RHEA:56644"/>
        <dbReference type="Rhea" id="RHEA-COMP:14658"/>
        <dbReference type="Rhea" id="RHEA-COMP:14659"/>
        <dbReference type="ChEBI" id="CHEBI:65314"/>
        <dbReference type="ChEBI" id="CHEBI:65315"/>
    </reaction>
</comment>
<evidence type="ECO:0000313" key="11">
    <source>
        <dbReference type="Proteomes" id="UP000031056"/>
    </source>
</evidence>
<dbReference type="EMBL" id="JOKQ01000001">
    <property type="protein sequence ID" value="KHN70496.1"/>
    <property type="molecule type" value="Genomic_DNA"/>
</dbReference>
<dbReference type="Gene3D" id="2.30.130.10">
    <property type="entry name" value="PUA domain"/>
    <property type="match status" value="1"/>
</dbReference>
<dbReference type="InterPro" id="IPR032819">
    <property type="entry name" value="TruB_C"/>
</dbReference>
<dbReference type="InterPro" id="IPR002501">
    <property type="entry name" value="PsdUridine_synth_N"/>
</dbReference>
<evidence type="ECO:0000256" key="2">
    <source>
        <dbReference type="ARBA" id="ARBA00001832"/>
    </source>
</evidence>
<dbReference type="Gene3D" id="3.30.2350.10">
    <property type="entry name" value="Pseudouridine synthase"/>
    <property type="match status" value="1"/>
</dbReference>
<dbReference type="AlphaFoldDB" id="A0A0B2UHE3"/>
<evidence type="ECO:0000256" key="4">
    <source>
        <dbReference type="ARBA" id="ARBA00008999"/>
    </source>
</evidence>
<dbReference type="OrthoDB" id="10250002at2759"/>
<comment type="similarity">
    <text evidence="4">Belongs to the pseudouridine synthase TruB family.</text>
</comment>
<dbReference type="SMART" id="SM01136">
    <property type="entry name" value="DKCLD"/>
    <property type="match status" value="1"/>
</dbReference>
<feature type="domain" description="Dyskerin-like" evidence="9">
    <location>
        <begin position="18"/>
        <end position="76"/>
    </location>
</feature>
<dbReference type="GO" id="GO:0003723">
    <property type="term" value="F:RNA binding"/>
    <property type="evidence" value="ECO:0007669"/>
    <property type="project" value="InterPro"/>
</dbReference>
<dbReference type="VEuPathDB" id="MicrosporidiaDB:M896_011500"/>
<organism evidence="10 11">
    <name type="scientific">Ordospora colligata OC4</name>
    <dbReference type="NCBI Taxonomy" id="1354746"/>
    <lineage>
        <taxon>Eukaryota</taxon>
        <taxon>Fungi</taxon>
        <taxon>Fungi incertae sedis</taxon>
        <taxon>Microsporidia</taxon>
        <taxon>Ordosporidae</taxon>
        <taxon>Ordospora</taxon>
    </lineage>
</organism>
<gene>
    <name evidence="10" type="ORF">M896_011500</name>
</gene>
<dbReference type="GO" id="GO:0000495">
    <property type="term" value="P:box H/ACA sno(s)RNA 3'-end processing"/>
    <property type="evidence" value="ECO:0007669"/>
    <property type="project" value="EnsemblFungi"/>
</dbReference>
<reference evidence="10 11" key="1">
    <citation type="journal article" date="2014" name="MBio">
        <title>The Ordospora colligata genome; evolution of extreme reduction in microsporidia and host-to-parasite horizontal gene transfer.</title>
        <authorList>
            <person name="Pombert J.-F."/>
            <person name="Haag K.L."/>
            <person name="Beidas S."/>
            <person name="Ebert D."/>
            <person name="Keeling P.J."/>
        </authorList>
    </citation>
    <scope>NUCLEOTIDE SEQUENCE [LARGE SCALE GENOMIC DNA]</scope>
    <source>
        <strain evidence="10 11">OC4</strain>
    </source>
</reference>
<dbReference type="PROSITE" id="PS50890">
    <property type="entry name" value="PUA"/>
    <property type="match status" value="1"/>
</dbReference>
<evidence type="ECO:0000256" key="6">
    <source>
        <dbReference type="ARBA" id="ARBA00023235"/>
    </source>
</evidence>
<evidence type="ECO:0000256" key="5">
    <source>
        <dbReference type="ARBA" id="ARBA00019272"/>
    </source>
</evidence>
<name>A0A0B2UHE3_9MICR</name>
<dbReference type="FunFam" id="3.30.2350.10:FF:000001">
    <property type="entry name" value="H/ACA ribonucleoprotein complex subunit CBF5"/>
    <property type="match status" value="1"/>
</dbReference>
<dbReference type="FunCoup" id="A0A0B2UHE3">
    <property type="interactions" value="357"/>
</dbReference>
<proteinExistence type="inferred from homology"/>
<comment type="catalytic activity">
    <reaction evidence="3">
        <text>uridine in 5S rRNA = pseudouridine in 5S rRNA</text>
        <dbReference type="Rhea" id="RHEA:47036"/>
        <dbReference type="Rhea" id="RHEA-COMP:11730"/>
        <dbReference type="Rhea" id="RHEA-COMP:11731"/>
        <dbReference type="ChEBI" id="CHEBI:65314"/>
        <dbReference type="ChEBI" id="CHEBI:65315"/>
    </reaction>
</comment>
<dbReference type="InterPro" id="IPR015947">
    <property type="entry name" value="PUA-like_sf"/>
</dbReference>
<evidence type="ECO:0000259" key="9">
    <source>
        <dbReference type="SMART" id="SM01136"/>
    </source>
</evidence>
<dbReference type="GO" id="GO:0031120">
    <property type="term" value="P:snRNA pseudouridine synthesis"/>
    <property type="evidence" value="ECO:0007669"/>
    <property type="project" value="EnsemblFungi"/>
</dbReference>
<evidence type="ECO:0000256" key="7">
    <source>
        <dbReference type="ARBA" id="ARBA00072225"/>
    </source>
</evidence>